<dbReference type="RefSeq" id="WP_158392425.1">
    <property type="nucleotide sequence ID" value="NZ_PNHC01000003.1"/>
</dbReference>
<evidence type="ECO:0000256" key="2">
    <source>
        <dbReference type="RuleBase" id="RU362080"/>
    </source>
</evidence>
<dbReference type="Pfam" id="PF02604">
    <property type="entry name" value="PhdYeFM_antitox"/>
    <property type="match status" value="1"/>
</dbReference>
<evidence type="ECO:0000256" key="1">
    <source>
        <dbReference type="ARBA" id="ARBA00009981"/>
    </source>
</evidence>
<dbReference type="InterPro" id="IPR036165">
    <property type="entry name" value="YefM-like_sf"/>
</dbReference>
<dbReference type="InterPro" id="IPR006442">
    <property type="entry name" value="Antitoxin_Phd/YefM"/>
</dbReference>
<reference evidence="3 4" key="1">
    <citation type="submission" date="2017-09" db="EMBL/GenBank/DDBJ databases">
        <title>Bacterial strain isolated from the female urinary microbiota.</title>
        <authorList>
            <person name="Thomas-White K."/>
            <person name="Kumar N."/>
            <person name="Forster S."/>
            <person name="Putonti C."/>
            <person name="Lawley T."/>
            <person name="Wolfe A.J."/>
        </authorList>
    </citation>
    <scope>NUCLEOTIDE SEQUENCE [LARGE SCALE GENOMIC DNA]</scope>
    <source>
        <strain evidence="3 4">UMB0249</strain>
    </source>
</reference>
<dbReference type="SUPFAM" id="SSF143120">
    <property type="entry name" value="YefM-like"/>
    <property type="match status" value="1"/>
</dbReference>
<evidence type="ECO:0000313" key="4">
    <source>
        <dbReference type="Proteomes" id="UP000235733"/>
    </source>
</evidence>
<protein>
    <recommendedName>
        <fullName evidence="2">Antitoxin</fullName>
    </recommendedName>
</protein>
<comment type="function">
    <text evidence="2">Antitoxin component of a type II toxin-antitoxin (TA) system.</text>
</comment>
<evidence type="ECO:0000313" key="3">
    <source>
        <dbReference type="EMBL" id="PMC69992.1"/>
    </source>
</evidence>
<proteinExistence type="inferred from homology"/>
<dbReference type="Proteomes" id="UP000235733">
    <property type="component" value="Unassembled WGS sequence"/>
</dbReference>
<dbReference type="EMBL" id="PNHC01000003">
    <property type="protein sequence ID" value="PMC69992.1"/>
    <property type="molecule type" value="Genomic_DNA"/>
</dbReference>
<comment type="similarity">
    <text evidence="1 2">Belongs to the phD/YefM antitoxin family.</text>
</comment>
<dbReference type="Gene3D" id="3.40.1620.10">
    <property type="entry name" value="YefM-like domain"/>
    <property type="match status" value="1"/>
</dbReference>
<sequence>MFLSHQHYLLYNRKNLKNYGEKAVENKEEIFISRRDKKNLVLLSVDKYNKIIKKIEKYEYWKKIDDGIKELNAGIGVHHLIEVDDEDKKR</sequence>
<accession>A0A2N6TL11</accession>
<organism evidence="3 4">
    <name type="scientific">Fusobacterium nucleatum</name>
    <dbReference type="NCBI Taxonomy" id="851"/>
    <lineage>
        <taxon>Bacteria</taxon>
        <taxon>Fusobacteriati</taxon>
        <taxon>Fusobacteriota</taxon>
        <taxon>Fusobacteriia</taxon>
        <taxon>Fusobacteriales</taxon>
        <taxon>Fusobacteriaceae</taxon>
        <taxon>Fusobacterium</taxon>
    </lineage>
</organism>
<comment type="caution">
    <text evidence="3">The sequence shown here is derived from an EMBL/GenBank/DDBJ whole genome shotgun (WGS) entry which is preliminary data.</text>
</comment>
<name>A0A2N6TL11_FUSNU</name>
<gene>
    <name evidence="3" type="ORF">CJ209_05030</name>
</gene>
<dbReference type="AlphaFoldDB" id="A0A2N6TL11"/>